<feature type="compositionally biased region" description="Basic and acidic residues" evidence="1">
    <location>
        <begin position="44"/>
        <end position="78"/>
    </location>
</feature>
<dbReference type="EMBL" id="BMAT01003722">
    <property type="protein sequence ID" value="GFR61222.1"/>
    <property type="molecule type" value="Genomic_DNA"/>
</dbReference>
<gene>
    <name evidence="2" type="ORF">ElyMa_001840000</name>
</gene>
<dbReference type="Proteomes" id="UP000762676">
    <property type="component" value="Unassembled WGS sequence"/>
</dbReference>
<accession>A0AAV4EJE8</accession>
<evidence type="ECO:0000256" key="1">
    <source>
        <dbReference type="SAM" id="MobiDB-lite"/>
    </source>
</evidence>
<evidence type="ECO:0000313" key="2">
    <source>
        <dbReference type="EMBL" id="GFR61222.1"/>
    </source>
</evidence>
<feature type="compositionally biased region" description="Basic and acidic residues" evidence="1">
    <location>
        <begin position="21"/>
        <end position="37"/>
    </location>
</feature>
<sequence>MHETTKGGEAPDNKRRRGTRQQKEERQETRQGGETREKKRRRGTRQEKKERQETRKGGEAPDKTRQEKEERHERRKETPQTSCQRAEIFSNSTTVPRAEEVTRTVFKANAVSLASSSWSFHFRVLVTAPMLSPLSLFTTLSACLSLPILPSLLCSAAPAWPGLAHFRCLLCCPRMRPDNIHSDTCLARHSRYSDHTVLTDLHRIPPGQYHQHLTNLLTQWEYPVAQFCK</sequence>
<comment type="caution">
    <text evidence="2">The sequence shown here is derived from an EMBL/GenBank/DDBJ whole genome shotgun (WGS) entry which is preliminary data.</text>
</comment>
<keyword evidence="3" id="KW-1185">Reference proteome</keyword>
<name>A0AAV4EJE8_9GAST</name>
<feature type="compositionally biased region" description="Polar residues" evidence="1">
    <location>
        <begin position="79"/>
        <end position="91"/>
    </location>
</feature>
<dbReference type="AlphaFoldDB" id="A0AAV4EJE8"/>
<feature type="region of interest" description="Disordered" evidence="1">
    <location>
        <begin position="1"/>
        <end position="91"/>
    </location>
</feature>
<organism evidence="2 3">
    <name type="scientific">Elysia marginata</name>
    <dbReference type="NCBI Taxonomy" id="1093978"/>
    <lineage>
        <taxon>Eukaryota</taxon>
        <taxon>Metazoa</taxon>
        <taxon>Spiralia</taxon>
        <taxon>Lophotrochozoa</taxon>
        <taxon>Mollusca</taxon>
        <taxon>Gastropoda</taxon>
        <taxon>Heterobranchia</taxon>
        <taxon>Euthyneura</taxon>
        <taxon>Panpulmonata</taxon>
        <taxon>Sacoglossa</taxon>
        <taxon>Placobranchoidea</taxon>
        <taxon>Plakobranchidae</taxon>
        <taxon>Elysia</taxon>
    </lineage>
</organism>
<protein>
    <submittedName>
        <fullName evidence="2">Uncharacterized protein</fullName>
    </submittedName>
</protein>
<reference evidence="2 3" key="1">
    <citation type="journal article" date="2021" name="Elife">
        <title>Chloroplast acquisition without the gene transfer in kleptoplastic sea slugs, Plakobranchus ocellatus.</title>
        <authorList>
            <person name="Maeda T."/>
            <person name="Takahashi S."/>
            <person name="Yoshida T."/>
            <person name="Shimamura S."/>
            <person name="Takaki Y."/>
            <person name="Nagai Y."/>
            <person name="Toyoda A."/>
            <person name="Suzuki Y."/>
            <person name="Arimoto A."/>
            <person name="Ishii H."/>
            <person name="Satoh N."/>
            <person name="Nishiyama T."/>
            <person name="Hasebe M."/>
            <person name="Maruyama T."/>
            <person name="Minagawa J."/>
            <person name="Obokata J."/>
            <person name="Shigenobu S."/>
        </authorList>
    </citation>
    <scope>NUCLEOTIDE SEQUENCE [LARGE SCALE GENOMIC DNA]</scope>
</reference>
<evidence type="ECO:0000313" key="3">
    <source>
        <dbReference type="Proteomes" id="UP000762676"/>
    </source>
</evidence>
<feature type="compositionally biased region" description="Basic and acidic residues" evidence="1">
    <location>
        <begin position="1"/>
        <end position="13"/>
    </location>
</feature>
<proteinExistence type="predicted"/>